<dbReference type="AlphaFoldDB" id="A0A7W5GC72"/>
<dbReference type="Proteomes" id="UP000518605">
    <property type="component" value="Unassembled WGS sequence"/>
</dbReference>
<dbReference type="Pfam" id="PF00440">
    <property type="entry name" value="TetR_N"/>
    <property type="match status" value="1"/>
</dbReference>
<evidence type="ECO:0000256" key="3">
    <source>
        <dbReference type="ARBA" id="ARBA00023163"/>
    </source>
</evidence>
<dbReference type="PANTHER" id="PTHR43479:SF11">
    <property type="entry name" value="ACREF_ENVCD OPERON REPRESSOR-RELATED"/>
    <property type="match status" value="1"/>
</dbReference>
<feature type="DNA-binding region" description="H-T-H motif" evidence="4">
    <location>
        <begin position="56"/>
        <end position="75"/>
    </location>
</feature>
<dbReference type="SUPFAM" id="SSF46689">
    <property type="entry name" value="Homeodomain-like"/>
    <property type="match status" value="1"/>
</dbReference>
<dbReference type="GO" id="GO:0045892">
    <property type="term" value="P:negative regulation of DNA-templated transcription"/>
    <property type="evidence" value="ECO:0007669"/>
    <property type="project" value="UniProtKB-ARBA"/>
</dbReference>
<dbReference type="PROSITE" id="PS50977">
    <property type="entry name" value="HTH_TETR_2"/>
    <property type="match status" value="1"/>
</dbReference>
<evidence type="ECO:0000313" key="6">
    <source>
        <dbReference type="EMBL" id="MBB3153717.1"/>
    </source>
</evidence>
<gene>
    <name evidence="6" type="ORF">FHS16_003792</name>
</gene>
<protein>
    <submittedName>
        <fullName evidence="6">AcrR family transcriptional regulator</fullName>
    </submittedName>
</protein>
<evidence type="ECO:0000256" key="1">
    <source>
        <dbReference type="ARBA" id="ARBA00023015"/>
    </source>
</evidence>
<comment type="caution">
    <text evidence="6">The sequence shown here is derived from an EMBL/GenBank/DDBJ whole genome shotgun (WGS) entry which is preliminary data.</text>
</comment>
<reference evidence="6 7" key="1">
    <citation type="submission" date="2020-08" db="EMBL/GenBank/DDBJ databases">
        <title>Genomic Encyclopedia of Type Strains, Phase III (KMG-III): the genomes of soil and plant-associated and newly described type strains.</title>
        <authorList>
            <person name="Whitman W."/>
        </authorList>
    </citation>
    <scope>NUCLEOTIDE SEQUENCE [LARGE SCALE GENOMIC DNA]</scope>
    <source>
        <strain evidence="6 7">CECT 8234</strain>
    </source>
</reference>
<dbReference type="PRINTS" id="PR00455">
    <property type="entry name" value="HTHTETR"/>
</dbReference>
<dbReference type="InterPro" id="IPR009057">
    <property type="entry name" value="Homeodomain-like_sf"/>
</dbReference>
<dbReference type="RefSeq" id="WP_246431822.1">
    <property type="nucleotide sequence ID" value="NZ_CBCSLB010000010.1"/>
</dbReference>
<keyword evidence="2 4" id="KW-0238">DNA-binding</keyword>
<keyword evidence="1" id="KW-0805">Transcription regulation</keyword>
<feature type="domain" description="HTH tetR-type" evidence="5">
    <location>
        <begin position="33"/>
        <end position="93"/>
    </location>
</feature>
<evidence type="ECO:0000256" key="4">
    <source>
        <dbReference type="PROSITE-ProRule" id="PRU00335"/>
    </source>
</evidence>
<keyword evidence="7" id="KW-1185">Reference proteome</keyword>
<dbReference type="InterPro" id="IPR001647">
    <property type="entry name" value="HTH_TetR"/>
</dbReference>
<dbReference type="EMBL" id="JACHXW010000011">
    <property type="protein sequence ID" value="MBB3153717.1"/>
    <property type="molecule type" value="Genomic_DNA"/>
</dbReference>
<organism evidence="6 7">
    <name type="scientific">Paenibacillus endophyticus</name>
    <dbReference type="NCBI Taxonomy" id="1294268"/>
    <lineage>
        <taxon>Bacteria</taxon>
        <taxon>Bacillati</taxon>
        <taxon>Bacillota</taxon>
        <taxon>Bacilli</taxon>
        <taxon>Bacillales</taxon>
        <taxon>Paenibacillaceae</taxon>
        <taxon>Paenibacillus</taxon>
    </lineage>
</organism>
<sequence>MPTGLAYNHWSLTSGYMLVGGINLTSKKEQRSEETKHSIIAAAEKLFSKQGYETVTIRQIAKEAGCSHTTIYIYFQDKEALLYALSTQPLELLKTSMDMLSVDAFLSSDEKLRRLNEQFIRFCLDNRSMYSIFFEAKSARVDEFEPELAINRIRQHMHHIISRLLGTYLNVPDGDGLLSCSRIYFYMLRGIVGTYTQSEESADSIMARLSPTFHAAFEALLLGFDKQLQDRNE</sequence>
<dbReference type="FunFam" id="1.10.10.60:FF:000141">
    <property type="entry name" value="TetR family transcriptional regulator"/>
    <property type="match status" value="1"/>
</dbReference>
<dbReference type="PANTHER" id="PTHR43479">
    <property type="entry name" value="ACREF/ENVCD OPERON REPRESSOR-RELATED"/>
    <property type="match status" value="1"/>
</dbReference>
<accession>A0A7W5GC72</accession>
<dbReference type="GO" id="GO:0003677">
    <property type="term" value="F:DNA binding"/>
    <property type="evidence" value="ECO:0007669"/>
    <property type="project" value="UniProtKB-UniRule"/>
</dbReference>
<evidence type="ECO:0000313" key="7">
    <source>
        <dbReference type="Proteomes" id="UP000518605"/>
    </source>
</evidence>
<evidence type="ECO:0000256" key="2">
    <source>
        <dbReference type="ARBA" id="ARBA00023125"/>
    </source>
</evidence>
<dbReference type="InterPro" id="IPR050624">
    <property type="entry name" value="HTH-type_Tx_Regulator"/>
</dbReference>
<name>A0A7W5GC72_9BACL</name>
<proteinExistence type="predicted"/>
<dbReference type="Gene3D" id="1.10.357.10">
    <property type="entry name" value="Tetracycline Repressor, domain 2"/>
    <property type="match status" value="1"/>
</dbReference>
<evidence type="ECO:0000259" key="5">
    <source>
        <dbReference type="PROSITE" id="PS50977"/>
    </source>
</evidence>
<keyword evidence="3" id="KW-0804">Transcription</keyword>